<keyword evidence="12" id="KW-0282">Flagellum</keyword>
<keyword evidence="6" id="KW-0145">Chemotaxis</keyword>
<reference evidence="12 13" key="1">
    <citation type="submission" date="2016-10" db="EMBL/GenBank/DDBJ databases">
        <authorList>
            <person name="de Groot N.N."/>
        </authorList>
    </citation>
    <scope>NUCLEOTIDE SEQUENCE [LARGE SCALE GENOMIC DNA]</scope>
    <source>
        <strain evidence="12 13">B7-7</strain>
    </source>
</reference>
<dbReference type="RefSeq" id="WP_238375924.1">
    <property type="nucleotide sequence ID" value="NZ_FOFO01000019.1"/>
</dbReference>
<keyword evidence="12" id="KW-0966">Cell projection</keyword>
<accession>A0A1H9DXL0</accession>
<protein>
    <recommendedName>
        <fullName evidence="3">Flagellar FliJ protein</fullName>
    </recommendedName>
</protein>
<keyword evidence="4" id="KW-0813">Transport</keyword>
<keyword evidence="13" id="KW-1185">Reference proteome</keyword>
<dbReference type="GO" id="GO:0005886">
    <property type="term" value="C:plasma membrane"/>
    <property type="evidence" value="ECO:0007669"/>
    <property type="project" value="UniProtKB-SubCell"/>
</dbReference>
<sequence length="147" mass="17316">MVTRSKRMEPVLQVADGRQQQAAQRLGQSQQTLDERLNRLEELSSYRDEYALHFESRSGLGMTALSARDYRLFLHRLNEAIEQQARLVETARRELETSRGHWVEARGKTTALNRVVEQFQREELRQQDRREQFEQDDRSGRVSRSIG</sequence>
<dbReference type="STRING" id="867345.SAMN05421693_11938"/>
<dbReference type="GO" id="GO:0043565">
    <property type="term" value="F:sequence-specific DNA binding"/>
    <property type="evidence" value="ECO:0007669"/>
    <property type="project" value="InterPro"/>
</dbReference>
<keyword evidence="9" id="KW-0472">Membrane</keyword>
<dbReference type="GO" id="GO:0071973">
    <property type="term" value="P:bacterial-type flagellum-dependent cell motility"/>
    <property type="evidence" value="ECO:0007669"/>
    <property type="project" value="InterPro"/>
</dbReference>
<keyword evidence="8" id="KW-0653">Protein transport</keyword>
<evidence type="ECO:0000256" key="1">
    <source>
        <dbReference type="ARBA" id="ARBA00004413"/>
    </source>
</evidence>
<evidence type="ECO:0000313" key="12">
    <source>
        <dbReference type="EMBL" id="SEQ18201.1"/>
    </source>
</evidence>
<dbReference type="Gene3D" id="1.10.287.1700">
    <property type="match status" value="1"/>
</dbReference>
<dbReference type="PANTHER" id="PTHR38786">
    <property type="entry name" value="FLAGELLAR FLIJ PROTEIN"/>
    <property type="match status" value="1"/>
</dbReference>
<dbReference type="InterPro" id="IPR052570">
    <property type="entry name" value="FliJ"/>
</dbReference>
<evidence type="ECO:0000256" key="11">
    <source>
        <dbReference type="SAM" id="MobiDB-lite"/>
    </source>
</evidence>
<comment type="subcellular location">
    <subcellularLocation>
        <location evidence="1">Cell membrane</location>
        <topology evidence="1">Peripheral membrane protein</topology>
        <orientation evidence="1">Cytoplasmic side</orientation>
    </subcellularLocation>
</comment>
<feature type="region of interest" description="Disordered" evidence="11">
    <location>
        <begin position="125"/>
        <end position="147"/>
    </location>
</feature>
<dbReference type="Pfam" id="PF02050">
    <property type="entry name" value="FliJ"/>
    <property type="match status" value="1"/>
</dbReference>
<dbReference type="GO" id="GO:0044781">
    <property type="term" value="P:bacterial-type flagellum organization"/>
    <property type="evidence" value="ECO:0007669"/>
    <property type="project" value="UniProtKB-KW"/>
</dbReference>
<evidence type="ECO:0000256" key="8">
    <source>
        <dbReference type="ARBA" id="ARBA00022927"/>
    </source>
</evidence>
<keyword evidence="5" id="KW-1003">Cell membrane</keyword>
<keyword evidence="7" id="KW-1005">Bacterial flagellum biogenesis</keyword>
<dbReference type="PANTHER" id="PTHR38786:SF1">
    <property type="entry name" value="FLAGELLAR FLIJ PROTEIN"/>
    <property type="match status" value="1"/>
</dbReference>
<dbReference type="InterPro" id="IPR053716">
    <property type="entry name" value="Flag_assembly_chemotaxis_eff"/>
</dbReference>
<name>A0A1H9DXL0_9GAMM</name>
<evidence type="ECO:0000313" key="13">
    <source>
        <dbReference type="Proteomes" id="UP000199496"/>
    </source>
</evidence>
<evidence type="ECO:0000256" key="4">
    <source>
        <dbReference type="ARBA" id="ARBA00022448"/>
    </source>
</evidence>
<evidence type="ECO:0000256" key="7">
    <source>
        <dbReference type="ARBA" id="ARBA00022795"/>
    </source>
</evidence>
<evidence type="ECO:0000256" key="10">
    <source>
        <dbReference type="ARBA" id="ARBA00023225"/>
    </source>
</evidence>
<evidence type="ECO:0000256" key="9">
    <source>
        <dbReference type="ARBA" id="ARBA00023136"/>
    </source>
</evidence>
<dbReference type="NCBIfam" id="TIGR02473">
    <property type="entry name" value="flagell_FliJ"/>
    <property type="match status" value="1"/>
</dbReference>
<dbReference type="AlphaFoldDB" id="A0A1H9DXL0"/>
<dbReference type="GO" id="GO:0006935">
    <property type="term" value="P:chemotaxis"/>
    <property type="evidence" value="ECO:0007669"/>
    <property type="project" value="UniProtKB-KW"/>
</dbReference>
<dbReference type="EMBL" id="FOFO01000019">
    <property type="protein sequence ID" value="SEQ18201.1"/>
    <property type="molecule type" value="Genomic_DNA"/>
</dbReference>
<keyword evidence="10" id="KW-1006">Bacterial flagellum protein export</keyword>
<comment type="similarity">
    <text evidence="2">Belongs to the FliJ family.</text>
</comment>
<gene>
    <name evidence="12" type="ORF">SAMN05421693_11938</name>
</gene>
<dbReference type="GO" id="GO:0015031">
    <property type="term" value="P:protein transport"/>
    <property type="evidence" value="ECO:0007669"/>
    <property type="project" value="UniProtKB-KW"/>
</dbReference>
<dbReference type="Proteomes" id="UP000199496">
    <property type="component" value="Unassembled WGS sequence"/>
</dbReference>
<dbReference type="GO" id="GO:0009288">
    <property type="term" value="C:bacterial-type flagellum"/>
    <property type="evidence" value="ECO:0007669"/>
    <property type="project" value="InterPro"/>
</dbReference>
<evidence type="ECO:0000256" key="2">
    <source>
        <dbReference type="ARBA" id="ARBA00010004"/>
    </source>
</evidence>
<evidence type="ECO:0000256" key="6">
    <source>
        <dbReference type="ARBA" id="ARBA00022500"/>
    </source>
</evidence>
<dbReference type="InterPro" id="IPR012823">
    <property type="entry name" value="Flagell_FliJ"/>
</dbReference>
<feature type="compositionally biased region" description="Basic and acidic residues" evidence="11">
    <location>
        <begin position="125"/>
        <end position="140"/>
    </location>
</feature>
<organism evidence="12 13">
    <name type="scientific">Ectothiorhodospira magna</name>
    <dbReference type="NCBI Taxonomy" id="867345"/>
    <lineage>
        <taxon>Bacteria</taxon>
        <taxon>Pseudomonadati</taxon>
        <taxon>Pseudomonadota</taxon>
        <taxon>Gammaproteobacteria</taxon>
        <taxon>Chromatiales</taxon>
        <taxon>Ectothiorhodospiraceae</taxon>
        <taxon>Ectothiorhodospira</taxon>
    </lineage>
</organism>
<keyword evidence="12" id="KW-0969">Cilium</keyword>
<evidence type="ECO:0000256" key="3">
    <source>
        <dbReference type="ARBA" id="ARBA00020392"/>
    </source>
</evidence>
<evidence type="ECO:0000256" key="5">
    <source>
        <dbReference type="ARBA" id="ARBA00022475"/>
    </source>
</evidence>
<proteinExistence type="inferred from homology"/>